<organism evidence="2 4">
    <name type="scientific">Eisenbergiella massiliensis</name>
    <dbReference type="NCBI Taxonomy" id="1720294"/>
    <lineage>
        <taxon>Bacteria</taxon>
        <taxon>Bacillati</taxon>
        <taxon>Bacillota</taxon>
        <taxon>Clostridia</taxon>
        <taxon>Lachnospirales</taxon>
        <taxon>Lachnospiraceae</taxon>
        <taxon>Eisenbergiella</taxon>
    </lineage>
</organism>
<feature type="chain" id="PRO_5038303287" evidence="1">
    <location>
        <begin position="26"/>
        <end position="593"/>
    </location>
</feature>
<keyword evidence="4" id="KW-1185">Reference proteome</keyword>
<dbReference type="GeneID" id="97985925"/>
<keyword evidence="2" id="KW-0946">Virion</keyword>
<dbReference type="Pfam" id="PF08757">
    <property type="entry name" value="CotH"/>
    <property type="match status" value="1"/>
</dbReference>
<keyword evidence="1" id="KW-0732">Signal</keyword>
<dbReference type="EMBL" id="QVLU01000002">
    <property type="protein sequence ID" value="RGE73880.1"/>
    <property type="molecule type" value="Genomic_DNA"/>
</dbReference>
<dbReference type="AlphaFoldDB" id="A0A3E3IAN6"/>
<comment type="caution">
    <text evidence="2">The sequence shown here is derived from an EMBL/GenBank/DDBJ whole genome shotgun (WGS) entry which is preliminary data.</text>
</comment>
<dbReference type="OrthoDB" id="3235126at2"/>
<reference evidence="2 5" key="1">
    <citation type="submission" date="2018-08" db="EMBL/GenBank/DDBJ databases">
        <title>A genome reference for cultivated species of the human gut microbiota.</title>
        <authorList>
            <person name="Zou Y."/>
            <person name="Xue W."/>
            <person name="Luo G."/>
        </authorList>
    </citation>
    <scope>NUCLEOTIDE SEQUENCE [LARGE SCALE GENOMIC DNA]</scope>
    <source>
        <strain evidence="3 5">AF26-4BH</strain>
        <strain evidence="2">TF05-5AC</strain>
    </source>
</reference>
<dbReference type="Proteomes" id="UP000261166">
    <property type="component" value="Unassembled WGS sequence"/>
</dbReference>
<protein>
    <submittedName>
        <fullName evidence="2">Spore coat protein CotH</fullName>
    </submittedName>
</protein>
<dbReference type="RefSeq" id="WP_025489839.1">
    <property type="nucleotide sequence ID" value="NZ_JBKVAZ010000002.1"/>
</dbReference>
<dbReference type="Proteomes" id="UP000260812">
    <property type="component" value="Unassembled WGS sequence"/>
</dbReference>
<dbReference type="EMBL" id="QVLV01000002">
    <property type="protein sequence ID" value="RGE64102.1"/>
    <property type="molecule type" value="Genomic_DNA"/>
</dbReference>
<accession>A0A3E3IAN6</accession>
<sequence length="593" mass="68981">MKKRKKAVLLFASALCICLSGCSLTEQQPVETEASAVVRTETVEKAESSLEDYHLRENKTIYEQDDETSVVTMYLTVREGNEAEHTNHTWTEINSYSKYWYEDNNIEQYAVEGILQVGDENGPLEGEAGYGENAPNAIIKIRGQSSSKGAQKNYKIELKDGKDTWRGQRTINLNKHMFEGLRFRNKLAYDLMKDIPQMISARTQFVHLYVKDETEGGSGVFEDYGLFTQVEQMNKTFLKSHGLDKNGHMYKVNFFEFMRYEDAIRLATDPAYDQTAFEEHLEIKGDNDHTKLIAMLNDVNDYSIPIEETVEKWFDTENLFYWMGFQILLGNTDTSSRNYYLYSPLNVNKFYIISWDNDGSLEYLEEQLKGKDLRDTWEYGLSNYWGNVLYQRMFKNEEYRRELTDVINTLRSDYLTPERVSEKVNSYKSVTKPYLYSMPDVLYAPLTEAEFEQVADNIPKEIEENYQRYLESLERPMPFYIGVPEPQEGKLTVNWDAAYDFDSENITYTFELARDCLFKDILFSDSAIRIPQAELDMPGAGQYFIRVTAKNESGKTQTAFDYYYTDDGKVYGTKCFYVLEDGSIEEDTENEDS</sequence>
<dbReference type="PANTHER" id="PTHR40050">
    <property type="entry name" value="INNER SPORE COAT PROTEIN H"/>
    <property type="match status" value="1"/>
</dbReference>
<dbReference type="InterPro" id="IPR014867">
    <property type="entry name" value="Spore_coat_CotH_CotH2/3/7"/>
</dbReference>
<evidence type="ECO:0000313" key="4">
    <source>
        <dbReference type="Proteomes" id="UP000260812"/>
    </source>
</evidence>
<evidence type="ECO:0000256" key="1">
    <source>
        <dbReference type="SAM" id="SignalP"/>
    </source>
</evidence>
<feature type="signal peptide" evidence="1">
    <location>
        <begin position="1"/>
        <end position="25"/>
    </location>
</feature>
<evidence type="ECO:0000313" key="5">
    <source>
        <dbReference type="Proteomes" id="UP000261166"/>
    </source>
</evidence>
<gene>
    <name evidence="3" type="ORF">DWY69_01960</name>
    <name evidence="2" type="ORF">DXC51_03240</name>
</gene>
<evidence type="ECO:0000313" key="2">
    <source>
        <dbReference type="EMBL" id="RGE64102.1"/>
    </source>
</evidence>
<proteinExistence type="predicted"/>
<evidence type="ECO:0000313" key="3">
    <source>
        <dbReference type="EMBL" id="RGE73880.1"/>
    </source>
</evidence>
<name>A0A3E3IAN6_9FIRM</name>
<dbReference type="PANTHER" id="PTHR40050:SF1">
    <property type="entry name" value="INNER SPORE COAT PROTEIN H"/>
    <property type="match status" value="1"/>
</dbReference>
<keyword evidence="2" id="KW-0167">Capsid protein</keyword>